<proteinExistence type="predicted"/>
<sequence>MKKIDAVGQACPIPTIMTKRALKEHTGEDLLVSVDNEIATQNLSKMAEQLKLQAHVNKISAELYEVLISSDSKETVSTEETAKTERVPSQDYIVVLHTDSIGSGNEELGRTLLKSFIFSLTEQEKLPAKMLFYNAGALLTVEDSPILDDLKALEEQGVEILTCGICVEFYGLKDKLAVGGITNMYRIVELESIYKTVMP</sequence>
<name>A0A1I3D5L5_9LACT</name>
<feature type="domain" description="UPF0033" evidence="1">
    <location>
        <begin position="2"/>
        <end position="68"/>
    </location>
</feature>
<dbReference type="InterPro" id="IPR027396">
    <property type="entry name" value="DsrEFH-like"/>
</dbReference>
<evidence type="ECO:0000259" key="1">
    <source>
        <dbReference type="Pfam" id="PF01206"/>
    </source>
</evidence>
<evidence type="ECO:0000313" key="2">
    <source>
        <dbReference type="EMBL" id="SFH82012.1"/>
    </source>
</evidence>
<organism evidence="2 3">
    <name type="scientific">Pisciglobus halotolerans</name>
    <dbReference type="NCBI Taxonomy" id="745365"/>
    <lineage>
        <taxon>Bacteria</taxon>
        <taxon>Bacillati</taxon>
        <taxon>Bacillota</taxon>
        <taxon>Bacilli</taxon>
        <taxon>Lactobacillales</taxon>
        <taxon>Carnobacteriaceae</taxon>
    </lineage>
</organism>
<dbReference type="NCBIfam" id="TIGR03527">
    <property type="entry name" value="selenium_YedF"/>
    <property type="match status" value="1"/>
</dbReference>
<dbReference type="SUPFAM" id="SSF64307">
    <property type="entry name" value="SirA-like"/>
    <property type="match status" value="1"/>
</dbReference>
<protein>
    <submittedName>
        <fullName evidence="2">Selenium metabolism protein YedF</fullName>
    </submittedName>
</protein>
<accession>A0A1I3D5L5</accession>
<dbReference type="Gene3D" id="3.30.110.40">
    <property type="entry name" value="TusA-like domain"/>
    <property type="match status" value="1"/>
</dbReference>
<dbReference type="Proteomes" id="UP000198668">
    <property type="component" value="Unassembled WGS sequence"/>
</dbReference>
<dbReference type="EMBL" id="FOQE01000029">
    <property type="protein sequence ID" value="SFH82012.1"/>
    <property type="molecule type" value="Genomic_DNA"/>
</dbReference>
<gene>
    <name evidence="2" type="ORF">SAMN04489868_12920</name>
</gene>
<dbReference type="AlphaFoldDB" id="A0A1I3D5L5"/>
<dbReference type="InterPro" id="IPR019870">
    <property type="entry name" value="Se_metab_YedF"/>
</dbReference>
<reference evidence="2 3" key="1">
    <citation type="submission" date="2016-10" db="EMBL/GenBank/DDBJ databases">
        <authorList>
            <person name="de Groot N.N."/>
        </authorList>
    </citation>
    <scope>NUCLEOTIDE SEQUENCE [LARGE SCALE GENOMIC DNA]</scope>
    <source>
        <strain evidence="2 3">DSM 27630</strain>
    </source>
</reference>
<dbReference type="Pfam" id="PF01206">
    <property type="entry name" value="TusA"/>
    <property type="match status" value="1"/>
</dbReference>
<dbReference type="OrthoDB" id="9801500at2"/>
<dbReference type="SUPFAM" id="SSF75169">
    <property type="entry name" value="DsrEFH-like"/>
    <property type="match status" value="1"/>
</dbReference>
<dbReference type="InterPro" id="IPR001455">
    <property type="entry name" value="TusA-like"/>
</dbReference>
<keyword evidence="3" id="KW-1185">Reference proteome</keyword>
<dbReference type="RefSeq" id="WP_047390901.1">
    <property type="nucleotide sequence ID" value="NZ_FOQE01000029.1"/>
</dbReference>
<evidence type="ECO:0000313" key="3">
    <source>
        <dbReference type="Proteomes" id="UP000198668"/>
    </source>
</evidence>
<dbReference type="InterPro" id="IPR036868">
    <property type="entry name" value="TusA-like_sf"/>
</dbReference>